<dbReference type="InterPro" id="IPR023220">
    <property type="entry name" value="T4SS_VirB5-domain"/>
</dbReference>
<accession>A0A2W5QI56</accession>
<dbReference type="EMBL" id="QFPP01000037">
    <property type="protein sequence ID" value="PZQ76888.1"/>
    <property type="molecule type" value="Genomic_DNA"/>
</dbReference>
<feature type="region of interest" description="Disordered" evidence="1">
    <location>
        <begin position="1"/>
        <end position="30"/>
    </location>
</feature>
<dbReference type="SUPFAM" id="SSF101082">
    <property type="entry name" value="Typo IV secretion system protein TraC"/>
    <property type="match status" value="1"/>
</dbReference>
<dbReference type="Pfam" id="PF07996">
    <property type="entry name" value="T4SS"/>
    <property type="match status" value="1"/>
</dbReference>
<feature type="compositionally biased region" description="Polar residues" evidence="1">
    <location>
        <begin position="9"/>
        <end position="30"/>
    </location>
</feature>
<name>A0A2W5QI56_VARPD</name>
<evidence type="ECO:0000313" key="2">
    <source>
        <dbReference type="EMBL" id="PZQ76888.1"/>
    </source>
</evidence>
<comment type="caution">
    <text evidence="2">The sequence shown here is derived from an EMBL/GenBank/DDBJ whole genome shotgun (WGS) entry which is preliminary data.</text>
</comment>
<protein>
    <submittedName>
        <fullName evidence="2">Uncharacterized protein</fullName>
    </submittedName>
</protein>
<organism evidence="2 3">
    <name type="scientific">Variovorax paradoxus</name>
    <dbReference type="NCBI Taxonomy" id="34073"/>
    <lineage>
        <taxon>Bacteria</taxon>
        <taxon>Pseudomonadati</taxon>
        <taxon>Pseudomonadota</taxon>
        <taxon>Betaproteobacteria</taxon>
        <taxon>Burkholderiales</taxon>
        <taxon>Comamonadaceae</taxon>
        <taxon>Variovorax</taxon>
    </lineage>
</organism>
<dbReference type="Gene3D" id="1.20.58.430">
    <property type="entry name" value="Type IV secretion system, VirB5-domain"/>
    <property type="match status" value="1"/>
</dbReference>
<evidence type="ECO:0000313" key="3">
    <source>
        <dbReference type="Proteomes" id="UP000249135"/>
    </source>
</evidence>
<dbReference type="AlphaFoldDB" id="A0A2W5QI56"/>
<reference evidence="2 3" key="1">
    <citation type="submission" date="2017-08" db="EMBL/GenBank/DDBJ databases">
        <title>Infants hospitalized years apart are colonized by the same room-sourced microbial strains.</title>
        <authorList>
            <person name="Brooks B."/>
            <person name="Olm M.R."/>
            <person name="Firek B.A."/>
            <person name="Baker R."/>
            <person name="Thomas B.C."/>
            <person name="Morowitz M.J."/>
            <person name="Banfield J.F."/>
        </authorList>
    </citation>
    <scope>NUCLEOTIDE SEQUENCE [LARGE SCALE GENOMIC DNA]</scope>
    <source>
        <strain evidence="2">S2_005_003_R2_41</strain>
    </source>
</reference>
<feature type="region of interest" description="Disordered" evidence="1">
    <location>
        <begin position="94"/>
        <end position="113"/>
    </location>
</feature>
<gene>
    <name evidence="2" type="ORF">DI563_05790</name>
</gene>
<sequence>MAHFYFGTTRKTGSISGRRQHTVNKSISSAKSRQDQLKQFLSSIDTNDEKAALDLSNRIQTEIAFLQNEKLMMDIALQQQQMQLRLTEQQIAEKGAKRLTRSSGAGSNPFNLQ</sequence>
<dbReference type="Proteomes" id="UP000249135">
    <property type="component" value="Unassembled WGS sequence"/>
</dbReference>
<dbReference type="InterPro" id="IPR014158">
    <property type="entry name" value="T4SS_VirB5"/>
</dbReference>
<feature type="compositionally biased region" description="Polar residues" evidence="1">
    <location>
        <begin position="101"/>
        <end position="113"/>
    </location>
</feature>
<evidence type="ECO:0000256" key="1">
    <source>
        <dbReference type="SAM" id="MobiDB-lite"/>
    </source>
</evidence>
<proteinExistence type="predicted"/>